<evidence type="ECO:0000313" key="3">
    <source>
        <dbReference type="Proteomes" id="UP001451571"/>
    </source>
</evidence>
<dbReference type="Proteomes" id="UP001451571">
    <property type="component" value="Chromosome"/>
</dbReference>
<name>A0ABZ3EZM6_9FIRM</name>
<evidence type="ECO:0000256" key="1">
    <source>
        <dbReference type="SAM" id="SignalP"/>
    </source>
</evidence>
<organism evidence="2 3">
    <name type="scientific">Kineothrix sedimenti</name>
    <dbReference type="NCBI Taxonomy" id="3123317"/>
    <lineage>
        <taxon>Bacteria</taxon>
        <taxon>Bacillati</taxon>
        <taxon>Bacillota</taxon>
        <taxon>Clostridia</taxon>
        <taxon>Lachnospirales</taxon>
        <taxon>Lachnospiraceae</taxon>
        <taxon>Kineothrix</taxon>
    </lineage>
</organism>
<dbReference type="SUPFAM" id="SSF53850">
    <property type="entry name" value="Periplasmic binding protein-like II"/>
    <property type="match status" value="1"/>
</dbReference>
<dbReference type="PANTHER" id="PTHR43649:SF12">
    <property type="entry name" value="DIACETYLCHITOBIOSE BINDING PROTEIN DASA"/>
    <property type="match status" value="1"/>
</dbReference>
<feature type="chain" id="PRO_5047353797" evidence="1">
    <location>
        <begin position="30"/>
        <end position="444"/>
    </location>
</feature>
<dbReference type="RefSeq" id="WP_342759288.1">
    <property type="nucleotide sequence ID" value="NZ_CP146256.1"/>
</dbReference>
<dbReference type="InterPro" id="IPR050490">
    <property type="entry name" value="Bact_solute-bd_prot1"/>
</dbReference>
<dbReference type="CDD" id="cd13585">
    <property type="entry name" value="PBP2_TMBP_like"/>
    <property type="match status" value="1"/>
</dbReference>
<feature type="signal peptide" evidence="1">
    <location>
        <begin position="1"/>
        <end position="29"/>
    </location>
</feature>
<dbReference type="PROSITE" id="PS51257">
    <property type="entry name" value="PROKAR_LIPOPROTEIN"/>
    <property type="match status" value="1"/>
</dbReference>
<proteinExistence type="predicted"/>
<evidence type="ECO:0000313" key="2">
    <source>
        <dbReference type="EMBL" id="XAH75716.1"/>
    </source>
</evidence>
<protein>
    <submittedName>
        <fullName evidence="2">Sugar ABC transporter substrate-binding protein</fullName>
    </submittedName>
</protein>
<gene>
    <name evidence="2" type="ORF">V6984_08175</name>
</gene>
<reference evidence="2 3" key="1">
    <citation type="submission" date="2024-02" db="EMBL/GenBank/DDBJ databases">
        <title>Bacterial strain from lacustrine sediment.</title>
        <authorList>
            <person name="Petit C."/>
            <person name="Fadhlaoui K."/>
        </authorList>
    </citation>
    <scope>NUCLEOTIDE SEQUENCE [LARGE SCALE GENOMIC DNA]</scope>
    <source>
        <strain evidence="2 3">IPX-CK</strain>
    </source>
</reference>
<dbReference type="PANTHER" id="PTHR43649">
    <property type="entry name" value="ARABINOSE-BINDING PROTEIN-RELATED"/>
    <property type="match status" value="1"/>
</dbReference>
<dbReference type="Gene3D" id="3.40.190.10">
    <property type="entry name" value="Periplasmic binding protein-like II"/>
    <property type="match status" value="2"/>
</dbReference>
<keyword evidence="1" id="KW-0732">Signal</keyword>
<keyword evidence="3" id="KW-1185">Reference proteome</keyword>
<sequence length="444" mass="47927">MKRKLVNVLLTAVFAASVMLTGCGNSSTAADTQGEGDTQVAADEQGVTDESAGTEVAAVDPVEIEFWTISLQPTFTDFFNGLIAQYQEENPGVTVKWVDLPYESIQEKLVTSAAGGSSPDVVNLNTQMALTLAGKGALVDLNAEATEEQRSIYIPSLYESTQLGESAYAFPWYASPNIMFYNTELFEQAGITEIPTTYEEANQLAKQMKDATGAYLYNPPELFNMLFEEGIPILNEDNTAAAFNTQQTADLLAAFQEYTKEGVLANNNWGKWDEELKLFETGKLAIISSSGSSLSRIKDEAPDVYEKIAIASPLTGSEKLSRNALMNIVVPQASKNHEEAIKFAAWITNDANQLAFCKEVAIFPSTTAAAADSYFTSDTETLEGQARAMSAQLSDTSKDYSLGVEGQGDIQADVNKAYEAAIIGGNDIQGALDNAEQLVNSELK</sequence>
<dbReference type="Pfam" id="PF01547">
    <property type="entry name" value="SBP_bac_1"/>
    <property type="match status" value="1"/>
</dbReference>
<dbReference type="EMBL" id="CP146256">
    <property type="protein sequence ID" value="XAH75716.1"/>
    <property type="molecule type" value="Genomic_DNA"/>
</dbReference>
<dbReference type="InterPro" id="IPR006059">
    <property type="entry name" value="SBP"/>
</dbReference>
<accession>A0ABZ3EZM6</accession>